<sequence length="318" mass="34671">MLPADELFSDGKLVPSQFSTPKKAPPSVNPPEEEVKSPEFGKSSRSTANEDSYLFSPKAPRCSSRWREFLGLKKLQGQPKTTSSSSTNSKSIRNFLSRNSKTSTDTSSLTLPLLKDSSFSSSSSMECEPVSICLSRISLSSTSSDHDHDELPRPSLTGEKPNIQPTRSGPKLQSVRPRVNPWVGRSQMRNAKMSRGVSVDSPRMNSSGRVVFQSLERSSSSPSSFNGGPRHNSYKNRGIMERSYSGNVHVRITPVLNVPVVCSLRGSSKSGVFGFSQLFSSSSQPQMKEGINTNNNGRPQQTLSLLTAGSEDSETDAW</sequence>
<evidence type="ECO:0000313" key="3">
    <source>
        <dbReference type="Proteomes" id="UP000596660"/>
    </source>
</evidence>
<accession>A0A803N820</accession>
<dbReference type="PANTHER" id="PTHR31722">
    <property type="entry name" value="OS06G0675200 PROTEIN"/>
    <property type="match status" value="1"/>
</dbReference>
<evidence type="ECO:0000313" key="2">
    <source>
        <dbReference type="EnsemblPlants" id="AUR62041924-RA:cds"/>
    </source>
</evidence>
<feature type="region of interest" description="Disordered" evidence="1">
    <location>
        <begin position="141"/>
        <end position="206"/>
    </location>
</feature>
<dbReference type="Proteomes" id="UP000596660">
    <property type="component" value="Unplaced"/>
</dbReference>
<feature type="compositionally biased region" description="Polar residues" evidence="1">
    <location>
        <begin position="291"/>
        <end position="307"/>
    </location>
</feature>
<dbReference type="EnsemblPlants" id="AUR62041924-RA">
    <property type="protein sequence ID" value="AUR62041924-RA:cds"/>
    <property type="gene ID" value="AUR62041924"/>
</dbReference>
<reference evidence="2" key="2">
    <citation type="submission" date="2021-03" db="UniProtKB">
        <authorList>
            <consortium name="EnsemblPlants"/>
        </authorList>
    </citation>
    <scope>IDENTIFICATION</scope>
</reference>
<feature type="region of interest" description="Disordered" evidence="1">
    <location>
        <begin position="213"/>
        <end position="232"/>
    </location>
</feature>
<reference evidence="2" key="1">
    <citation type="journal article" date="2017" name="Nature">
        <title>The genome of Chenopodium quinoa.</title>
        <authorList>
            <person name="Jarvis D.E."/>
            <person name="Ho Y.S."/>
            <person name="Lightfoot D.J."/>
            <person name="Schmoeckel S.M."/>
            <person name="Li B."/>
            <person name="Borm T.J.A."/>
            <person name="Ohyanagi H."/>
            <person name="Mineta K."/>
            <person name="Michell C.T."/>
            <person name="Saber N."/>
            <person name="Kharbatia N.M."/>
            <person name="Rupper R.R."/>
            <person name="Sharp A.R."/>
            <person name="Dally N."/>
            <person name="Boughton B.A."/>
            <person name="Woo Y.H."/>
            <person name="Gao G."/>
            <person name="Schijlen E.G.W.M."/>
            <person name="Guo X."/>
            <person name="Momin A.A."/>
            <person name="Negrao S."/>
            <person name="Al-Babili S."/>
            <person name="Gehring C."/>
            <person name="Roessner U."/>
            <person name="Jung C."/>
            <person name="Murphy K."/>
            <person name="Arold S.T."/>
            <person name="Gojobori T."/>
            <person name="van der Linden C.G."/>
            <person name="van Loo E.N."/>
            <person name="Jellen E.N."/>
            <person name="Maughan P.J."/>
            <person name="Tester M."/>
        </authorList>
    </citation>
    <scope>NUCLEOTIDE SEQUENCE [LARGE SCALE GENOMIC DNA]</scope>
    <source>
        <strain evidence="2">cv. PI 614886</strain>
    </source>
</reference>
<feature type="region of interest" description="Disordered" evidence="1">
    <location>
        <begin position="283"/>
        <end position="318"/>
    </location>
</feature>
<dbReference type="Gramene" id="AUR62041924-RA">
    <property type="protein sequence ID" value="AUR62041924-RA:cds"/>
    <property type="gene ID" value="AUR62041924"/>
</dbReference>
<dbReference type="PANTHER" id="PTHR31722:SF0">
    <property type="entry name" value="OS06G0675200 PROTEIN"/>
    <property type="match status" value="1"/>
</dbReference>
<keyword evidence="3" id="KW-1185">Reference proteome</keyword>
<dbReference type="OMA" id="PYAFSPK"/>
<organism evidence="2 3">
    <name type="scientific">Chenopodium quinoa</name>
    <name type="common">Quinoa</name>
    <dbReference type="NCBI Taxonomy" id="63459"/>
    <lineage>
        <taxon>Eukaryota</taxon>
        <taxon>Viridiplantae</taxon>
        <taxon>Streptophyta</taxon>
        <taxon>Embryophyta</taxon>
        <taxon>Tracheophyta</taxon>
        <taxon>Spermatophyta</taxon>
        <taxon>Magnoliopsida</taxon>
        <taxon>eudicotyledons</taxon>
        <taxon>Gunneridae</taxon>
        <taxon>Pentapetalae</taxon>
        <taxon>Caryophyllales</taxon>
        <taxon>Chenopodiaceae</taxon>
        <taxon>Chenopodioideae</taxon>
        <taxon>Atripliceae</taxon>
        <taxon>Chenopodium</taxon>
    </lineage>
</organism>
<proteinExistence type="predicted"/>
<evidence type="ECO:0000256" key="1">
    <source>
        <dbReference type="SAM" id="MobiDB-lite"/>
    </source>
</evidence>
<dbReference type="AlphaFoldDB" id="A0A803N820"/>
<protein>
    <submittedName>
        <fullName evidence="2">Uncharacterized protein</fullName>
    </submittedName>
</protein>
<feature type="compositionally biased region" description="Low complexity" evidence="1">
    <location>
        <begin position="80"/>
        <end position="91"/>
    </location>
</feature>
<feature type="region of interest" description="Disordered" evidence="1">
    <location>
        <begin position="73"/>
        <end position="108"/>
    </location>
</feature>
<feature type="region of interest" description="Disordered" evidence="1">
    <location>
        <begin position="1"/>
        <end position="58"/>
    </location>
</feature>
<name>A0A803N820_CHEQI</name>